<comment type="caution">
    <text evidence="4">The sequence shown here is derived from an EMBL/GenBank/DDBJ whole genome shotgun (WGS) entry which is preliminary data.</text>
</comment>
<protein>
    <submittedName>
        <fullName evidence="4">N-acetylmuramoyl-L-alanine amidase</fullName>
    </submittedName>
</protein>
<dbReference type="RefSeq" id="WP_379891457.1">
    <property type="nucleotide sequence ID" value="NZ_CBCSCT010000008.1"/>
</dbReference>
<dbReference type="Proteomes" id="UP001596250">
    <property type="component" value="Unassembled WGS sequence"/>
</dbReference>
<evidence type="ECO:0000256" key="1">
    <source>
        <dbReference type="ARBA" id="ARBA00022801"/>
    </source>
</evidence>
<dbReference type="Pfam" id="PF01520">
    <property type="entry name" value="Amidase_3"/>
    <property type="match status" value="1"/>
</dbReference>
<dbReference type="InterPro" id="IPR002508">
    <property type="entry name" value="MurNAc-LAA_cat"/>
</dbReference>
<feature type="domain" description="MurNAc-LAA" evidence="3">
    <location>
        <begin position="68"/>
        <end position="181"/>
    </location>
</feature>
<organism evidence="4 5">
    <name type="scientific">Marinicrinis lubricantis</name>
    <dbReference type="NCBI Taxonomy" id="2086470"/>
    <lineage>
        <taxon>Bacteria</taxon>
        <taxon>Bacillati</taxon>
        <taxon>Bacillota</taxon>
        <taxon>Bacilli</taxon>
        <taxon>Bacillales</taxon>
        <taxon>Paenibacillaceae</taxon>
    </lineage>
</organism>
<dbReference type="SMART" id="SM00646">
    <property type="entry name" value="Ami_3"/>
    <property type="match status" value="1"/>
</dbReference>
<reference evidence="5" key="1">
    <citation type="journal article" date="2019" name="Int. J. Syst. Evol. Microbiol.">
        <title>The Global Catalogue of Microorganisms (GCM) 10K type strain sequencing project: providing services to taxonomists for standard genome sequencing and annotation.</title>
        <authorList>
            <consortium name="The Broad Institute Genomics Platform"/>
            <consortium name="The Broad Institute Genome Sequencing Center for Infectious Disease"/>
            <person name="Wu L."/>
            <person name="Ma J."/>
        </authorList>
    </citation>
    <scope>NUCLEOTIDE SEQUENCE [LARGE SCALE GENOMIC DNA]</scope>
    <source>
        <strain evidence="5">CCM 8749</strain>
    </source>
</reference>
<feature type="region of interest" description="Disordered" evidence="2">
    <location>
        <begin position="1"/>
        <end position="26"/>
    </location>
</feature>
<gene>
    <name evidence="4" type="ORF">ACFPXP_00660</name>
</gene>
<accession>A0ABW1II92</accession>
<dbReference type="PANTHER" id="PTHR30404:SF0">
    <property type="entry name" value="N-ACETYLMURAMOYL-L-ALANINE AMIDASE AMIC"/>
    <property type="match status" value="1"/>
</dbReference>
<dbReference type="EMBL" id="JBHSQV010000002">
    <property type="protein sequence ID" value="MFC5985019.1"/>
    <property type="molecule type" value="Genomic_DNA"/>
</dbReference>
<dbReference type="PANTHER" id="PTHR30404">
    <property type="entry name" value="N-ACETYLMURAMOYL-L-ALANINE AMIDASE"/>
    <property type="match status" value="1"/>
</dbReference>
<dbReference type="CDD" id="cd02696">
    <property type="entry name" value="MurNAc-LAA"/>
    <property type="match status" value="1"/>
</dbReference>
<evidence type="ECO:0000313" key="4">
    <source>
        <dbReference type="EMBL" id="MFC5985019.1"/>
    </source>
</evidence>
<keyword evidence="5" id="KW-1185">Reference proteome</keyword>
<dbReference type="SUPFAM" id="SSF53187">
    <property type="entry name" value="Zn-dependent exopeptidases"/>
    <property type="match status" value="1"/>
</dbReference>
<name>A0ABW1II92_9BACL</name>
<dbReference type="Gene3D" id="3.40.630.40">
    <property type="entry name" value="Zn-dependent exopeptidases"/>
    <property type="match status" value="1"/>
</dbReference>
<dbReference type="InterPro" id="IPR050695">
    <property type="entry name" value="N-acetylmuramoyl_amidase_3"/>
</dbReference>
<evidence type="ECO:0000256" key="2">
    <source>
        <dbReference type="SAM" id="MobiDB-lite"/>
    </source>
</evidence>
<proteinExistence type="predicted"/>
<keyword evidence="1" id="KW-0378">Hydrolase</keyword>
<evidence type="ECO:0000259" key="3">
    <source>
        <dbReference type="SMART" id="SM00646"/>
    </source>
</evidence>
<evidence type="ECO:0000313" key="5">
    <source>
        <dbReference type="Proteomes" id="UP001596250"/>
    </source>
</evidence>
<sequence>MSERLHIAIDAGHGPETPGKRSPDGTLREFHFNSVTAKYLAEELQKYEGVTTMFTHESSRDVSLKERTNRANAATADLFVSIHANASGHEWSSVEGIETFVDDSRPATAVSLANAVQQQLIQATGLKDRGVKPADYHVLRETNMTAILVECGFMTNRREVELLKSDAYRRVCAAAIAAGIAATYGLKRKEAGKSQAQNNQVPAWAKTAHEWAAANGIYDGTRPNDTLTRAEMITILHRYDQKLQKELNSYGFPSL</sequence>